<proteinExistence type="predicted"/>
<protein>
    <submittedName>
        <fullName evidence="2">Uncharacterized protein</fullName>
    </submittedName>
</protein>
<dbReference type="EMBL" id="JBHTJV010000003">
    <property type="protein sequence ID" value="MFD0915991.1"/>
    <property type="molecule type" value="Genomic_DNA"/>
</dbReference>
<dbReference type="Proteomes" id="UP001597101">
    <property type="component" value="Unassembled WGS sequence"/>
</dbReference>
<organism evidence="2 3">
    <name type="scientific">Pseudahrensia aquimaris</name>
    <dbReference type="NCBI Taxonomy" id="744461"/>
    <lineage>
        <taxon>Bacteria</taxon>
        <taxon>Pseudomonadati</taxon>
        <taxon>Pseudomonadota</taxon>
        <taxon>Alphaproteobacteria</taxon>
        <taxon>Hyphomicrobiales</taxon>
        <taxon>Ahrensiaceae</taxon>
        <taxon>Pseudahrensia</taxon>
    </lineage>
</organism>
<dbReference type="RefSeq" id="WP_377211828.1">
    <property type="nucleotide sequence ID" value="NZ_JBHTJV010000003.1"/>
</dbReference>
<evidence type="ECO:0000313" key="2">
    <source>
        <dbReference type="EMBL" id="MFD0915991.1"/>
    </source>
</evidence>
<feature type="compositionally biased region" description="Basic and acidic residues" evidence="1">
    <location>
        <begin position="32"/>
        <end position="43"/>
    </location>
</feature>
<name>A0ABW3FC10_9HYPH</name>
<feature type="region of interest" description="Disordered" evidence="1">
    <location>
        <begin position="32"/>
        <end position="58"/>
    </location>
</feature>
<sequence>MVQLIAVAAIGGVAYVAYQSFKKHMDALKREERLRSEDPKQMPELEVDPETGKYRPKK</sequence>
<comment type="caution">
    <text evidence="2">The sequence shown here is derived from an EMBL/GenBank/DDBJ whole genome shotgun (WGS) entry which is preliminary data.</text>
</comment>
<keyword evidence="3" id="KW-1185">Reference proteome</keyword>
<reference evidence="3" key="1">
    <citation type="journal article" date="2019" name="Int. J. Syst. Evol. Microbiol.">
        <title>The Global Catalogue of Microorganisms (GCM) 10K type strain sequencing project: providing services to taxonomists for standard genome sequencing and annotation.</title>
        <authorList>
            <consortium name="The Broad Institute Genomics Platform"/>
            <consortium name="The Broad Institute Genome Sequencing Center for Infectious Disease"/>
            <person name="Wu L."/>
            <person name="Ma J."/>
        </authorList>
    </citation>
    <scope>NUCLEOTIDE SEQUENCE [LARGE SCALE GENOMIC DNA]</scope>
    <source>
        <strain evidence="3">CCUG 60023</strain>
    </source>
</reference>
<gene>
    <name evidence="2" type="ORF">ACFQ14_06185</name>
</gene>
<evidence type="ECO:0000256" key="1">
    <source>
        <dbReference type="SAM" id="MobiDB-lite"/>
    </source>
</evidence>
<accession>A0ABW3FC10</accession>
<evidence type="ECO:0000313" key="3">
    <source>
        <dbReference type="Proteomes" id="UP001597101"/>
    </source>
</evidence>